<accession>A0AAN8UW99</accession>
<name>A0AAN8UW99_9MAGN</name>
<evidence type="ECO:0000313" key="2">
    <source>
        <dbReference type="Proteomes" id="UP001370490"/>
    </source>
</evidence>
<proteinExistence type="predicted"/>
<keyword evidence="2" id="KW-1185">Reference proteome</keyword>
<gene>
    <name evidence="1" type="ORF">RJ641_016218</name>
</gene>
<organism evidence="1 2">
    <name type="scientific">Dillenia turbinata</name>
    <dbReference type="NCBI Taxonomy" id="194707"/>
    <lineage>
        <taxon>Eukaryota</taxon>
        <taxon>Viridiplantae</taxon>
        <taxon>Streptophyta</taxon>
        <taxon>Embryophyta</taxon>
        <taxon>Tracheophyta</taxon>
        <taxon>Spermatophyta</taxon>
        <taxon>Magnoliopsida</taxon>
        <taxon>eudicotyledons</taxon>
        <taxon>Gunneridae</taxon>
        <taxon>Pentapetalae</taxon>
        <taxon>Dilleniales</taxon>
        <taxon>Dilleniaceae</taxon>
        <taxon>Dillenia</taxon>
    </lineage>
</organism>
<comment type="caution">
    <text evidence="1">The sequence shown here is derived from an EMBL/GenBank/DDBJ whole genome shotgun (WGS) entry which is preliminary data.</text>
</comment>
<dbReference type="EMBL" id="JBAMMX010000021">
    <property type="protein sequence ID" value="KAK6920314.1"/>
    <property type="molecule type" value="Genomic_DNA"/>
</dbReference>
<dbReference type="Proteomes" id="UP001370490">
    <property type="component" value="Unassembled WGS sequence"/>
</dbReference>
<evidence type="ECO:0000313" key="1">
    <source>
        <dbReference type="EMBL" id="KAK6920314.1"/>
    </source>
</evidence>
<dbReference type="AlphaFoldDB" id="A0AAN8UW99"/>
<protein>
    <submittedName>
        <fullName evidence="1">Uncharacterized protein</fullName>
    </submittedName>
</protein>
<reference evidence="1 2" key="1">
    <citation type="submission" date="2023-12" db="EMBL/GenBank/DDBJ databases">
        <title>A high-quality genome assembly for Dillenia turbinata (Dilleniales).</title>
        <authorList>
            <person name="Chanderbali A."/>
        </authorList>
    </citation>
    <scope>NUCLEOTIDE SEQUENCE [LARGE SCALE GENOMIC DNA]</scope>
    <source>
        <strain evidence="1">LSX21</strain>
        <tissue evidence="1">Leaf</tissue>
    </source>
</reference>
<sequence>MPSYEWPSIGPTHFQSVNGQHLPAATDRLHLDVGHNWHNHFHQSFVPAMPQARNSPIKGGSGQILRPSFQQGFTAQNVQLDATFNEAERKNSGNLVDLSDHLTTLQDLADESESLWVSEEEFEVHPVCGMDFNQYFGGGVMYWNPSDYPSTGFS</sequence>